<dbReference type="AlphaFoldDB" id="A0A929KYF3"/>
<reference evidence="2" key="1">
    <citation type="submission" date="2020-10" db="EMBL/GenBank/DDBJ databases">
        <title>Mucilaginibacter mali sp. nov., isolated from rhizosphere soil of apple orchard.</title>
        <authorList>
            <person name="Lee J.-S."/>
            <person name="Kim H.S."/>
            <person name="Kim J.-S."/>
        </authorList>
    </citation>
    <scope>NUCLEOTIDE SEQUENCE</scope>
    <source>
        <strain evidence="2">KCTC 22746</strain>
    </source>
</reference>
<dbReference type="RefSeq" id="WP_194112693.1">
    <property type="nucleotide sequence ID" value="NZ_JADFFL010000006.1"/>
</dbReference>
<organism evidence="2 3">
    <name type="scientific">Mucilaginibacter myungsuensis</name>
    <dbReference type="NCBI Taxonomy" id="649104"/>
    <lineage>
        <taxon>Bacteria</taxon>
        <taxon>Pseudomonadati</taxon>
        <taxon>Bacteroidota</taxon>
        <taxon>Sphingobacteriia</taxon>
        <taxon>Sphingobacteriales</taxon>
        <taxon>Sphingobacteriaceae</taxon>
        <taxon>Mucilaginibacter</taxon>
    </lineage>
</organism>
<sequence>MNRIFFTGIIVTLNLITFTCIAQAQKLPSKQTNSLRAPADIKIDGKATEWKDQLQAYNDAVSFSYTLSNNDNELFLTVRCALPSVVRRIMNGAISLNIYKSGQKTEKDPISITYPLFEGNTRFRPQFFAPKPHPGGVVMFPPPQVVASEEPPLKDPIPDSLLEVNNTKFAALAKVIGIKGIPGLDAQLSVYNDDGIKAAGRFDNLMVYTYELSVSLKHLGLKASDAHKFLYQLKINDVEPARAKPVNNGRGGTSYEVTADTRLEQPATFFWADYILAK</sequence>
<feature type="chain" id="PRO_5038056307" evidence="1">
    <location>
        <begin position="25"/>
        <end position="278"/>
    </location>
</feature>
<evidence type="ECO:0000256" key="1">
    <source>
        <dbReference type="SAM" id="SignalP"/>
    </source>
</evidence>
<gene>
    <name evidence="2" type="ORF">IRJ16_16360</name>
</gene>
<accession>A0A929KYF3</accession>
<name>A0A929KYF3_9SPHI</name>
<evidence type="ECO:0000313" key="2">
    <source>
        <dbReference type="EMBL" id="MBE9663462.1"/>
    </source>
</evidence>
<feature type="signal peptide" evidence="1">
    <location>
        <begin position="1"/>
        <end position="24"/>
    </location>
</feature>
<keyword evidence="3" id="KW-1185">Reference proteome</keyword>
<evidence type="ECO:0000313" key="3">
    <source>
        <dbReference type="Proteomes" id="UP000622475"/>
    </source>
</evidence>
<keyword evidence="1" id="KW-0732">Signal</keyword>
<protein>
    <submittedName>
        <fullName evidence="2">Uncharacterized protein</fullName>
    </submittedName>
</protein>
<comment type="caution">
    <text evidence="2">The sequence shown here is derived from an EMBL/GenBank/DDBJ whole genome shotgun (WGS) entry which is preliminary data.</text>
</comment>
<dbReference type="Proteomes" id="UP000622475">
    <property type="component" value="Unassembled WGS sequence"/>
</dbReference>
<dbReference type="EMBL" id="JADFFL010000006">
    <property type="protein sequence ID" value="MBE9663462.1"/>
    <property type="molecule type" value="Genomic_DNA"/>
</dbReference>
<proteinExistence type="predicted"/>